<evidence type="ECO:0000313" key="1">
    <source>
        <dbReference type="EMBL" id="CAI8594807.1"/>
    </source>
</evidence>
<dbReference type="EMBL" id="OX451735">
    <property type="protein sequence ID" value="CAI8594807.1"/>
    <property type="molecule type" value="Genomic_DNA"/>
</dbReference>
<reference evidence="1 2" key="1">
    <citation type="submission" date="2023-01" db="EMBL/GenBank/DDBJ databases">
        <authorList>
            <person name="Kreplak J."/>
        </authorList>
    </citation>
    <scope>NUCLEOTIDE SEQUENCE [LARGE SCALE GENOMIC DNA]</scope>
</reference>
<dbReference type="PANTHER" id="PTHR33710">
    <property type="entry name" value="BNAC02G09200D PROTEIN"/>
    <property type="match status" value="1"/>
</dbReference>
<dbReference type="PANTHER" id="PTHR33710:SF71">
    <property type="entry name" value="ENDONUCLEASE_EXONUCLEASE_PHOSPHATASE DOMAIN-CONTAINING PROTEIN"/>
    <property type="match status" value="1"/>
</dbReference>
<keyword evidence="2" id="KW-1185">Reference proteome</keyword>
<sequence>MEKEYEDLKEMMKDTGLYEMDNIGDYYTWSNKHVDGVIYSRIGRALANVDWLQMYTTINLHIIPPRISVHALLCLEPLNQVTHRRKHNFKFLNKVIDVDGYAAVVEGNWKKPLNGSSMVRIWKKLLRLQPLIKKLSKPLTSINNTLKKSRQDLLEAQNKLMQDKMNKNLILAVK</sequence>
<dbReference type="AlphaFoldDB" id="A0AAV0ZD91"/>
<accession>A0AAV0ZD91</accession>
<name>A0AAV0ZD91_VICFA</name>
<proteinExistence type="predicted"/>
<gene>
    <name evidence="1" type="ORF">VFH_I159720</name>
</gene>
<protein>
    <submittedName>
        <fullName evidence="1">Uncharacterized protein</fullName>
    </submittedName>
</protein>
<evidence type="ECO:0000313" key="2">
    <source>
        <dbReference type="Proteomes" id="UP001157006"/>
    </source>
</evidence>
<organism evidence="1 2">
    <name type="scientific">Vicia faba</name>
    <name type="common">Broad bean</name>
    <name type="synonym">Faba vulgaris</name>
    <dbReference type="NCBI Taxonomy" id="3906"/>
    <lineage>
        <taxon>Eukaryota</taxon>
        <taxon>Viridiplantae</taxon>
        <taxon>Streptophyta</taxon>
        <taxon>Embryophyta</taxon>
        <taxon>Tracheophyta</taxon>
        <taxon>Spermatophyta</taxon>
        <taxon>Magnoliopsida</taxon>
        <taxon>eudicotyledons</taxon>
        <taxon>Gunneridae</taxon>
        <taxon>Pentapetalae</taxon>
        <taxon>rosids</taxon>
        <taxon>fabids</taxon>
        <taxon>Fabales</taxon>
        <taxon>Fabaceae</taxon>
        <taxon>Papilionoideae</taxon>
        <taxon>50 kb inversion clade</taxon>
        <taxon>NPAAA clade</taxon>
        <taxon>Hologalegina</taxon>
        <taxon>IRL clade</taxon>
        <taxon>Fabeae</taxon>
        <taxon>Vicia</taxon>
    </lineage>
</organism>
<dbReference type="Proteomes" id="UP001157006">
    <property type="component" value="Chromosome 1S"/>
</dbReference>